<dbReference type="PROSITE" id="PS50980">
    <property type="entry name" value="COA_CT_NTER"/>
    <property type="match status" value="1"/>
</dbReference>
<accession>A0A1M6N8R5</accession>
<dbReference type="STRING" id="1121393.SAMN02745216_02550"/>
<name>A0A1M6N8R5_9BACT</name>
<dbReference type="InterPro" id="IPR029045">
    <property type="entry name" value="ClpP/crotonase-like_dom_sf"/>
</dbReference>
<feature type="domain" description="CoA carboxyltransferase C-terminal" evidence="2">
    <location>
        <begin position="257"/>
        <end position="498"/>
    </location>
</feature>
<dbReference type="OrthoDB" id="9772975at2"/>
<protein>
    <submittedName>
        <fullName evidence="3">Acetyl-CoA carboxylase, carboxyltransferase component</fullName>
    </submittedName>
</protein>
<organism evidence="3 4">
    <name type="scientific">Desulfatibacillum alkenivorans DSM 16219</name>
    <dbReference type="NCBI Taxonomy" id="1121393"/>
    <lineage>
        <taxon>Bacteria</taxon>
        <taxon>Pseudomonadati</taxon>
        <taxon>Thermodesulfobacteriota</taxon>
        <taxon>Desulfobacteria</taxon>
        <taxon>Desulfobacterales</taxon>
        <taxon>Desulfatibacillaceae</taxon>
        <taxon>Desulfatibacillum</taxon>
    </lineage>
</organism>
<dbReference type="InterPro" id="IPR034733">
    <property type="entry name" value="AcCoA_carboxyl_beta"/>
</dbReference>
<dbReference type="GO" id="GO:0004658">
    <property type="term" value="F:propionyl-CoA carboxylase activity"/>
    <property type="evidence" value="ECO:0007669"/>
    <property type="project" value="TreeGrafter"/>
</dbReference>
<feature type="domain" description="CoA carboxyltransferase N-terminal" evidence="1">
    <location>
        <begin position="5"/>
        <end position="263"/>
    </location>
</feature>
<dbReference type="SUPFAM" id="SSF52096">
    <property type="entry name" value="ClpP/crotonase"/>
    <property type="match status" value="2"/>
</dbReference>
<dbReference type="InterPro" id="IPR051047">
    <property type="entry name" value="AccD/PCCB"/>
</dbReference>
<dbReference type="AlphaFoldDB" id="A0A1M6N8R5"/>
<keyword evidence="4" id="KW-1185">Reference proteome</keyword>
<evidence type="ECO:0000313" key="4">
    <source>
        <dbReference type="Proteomes" id="UP000183994"/>
    </source>
</evidence>
<proteinExistence type="predicted"/>
<reference evidence="4" key="1">
    <citation type="submission" date="2016-11" db="EMBL/GenBank/DDBJ databases">
        <authorList>
            <person name="Varghese N."/>
            <person name="Submissions S."/>
        </authorList>
    </citation>
    <scope>NUCLEOTIDE SEQUENCE [LARGE SCALE GENOMIC DNA]</scope>
    <source>
        <strain evidence="4">DSM 16219</strain>
    </source>
</reference>
<evidence type="ECO:0000313" key="3">
    <source>
        <dbReference type="EMBL" id="SHJ92031.1"/>
    </source>
</evidence>
<dbReference type="Proteomes" id="UP000183994">
    <property type="component" value="Unassembled WGS sequence"/>
</dbReference>
<dbReference type="GO" id="GO:0016740">
    <property type="term" value="F:transferase activity"/>
    <property type="evidence" value="ECO:0007669"/>
    <property type="project" value="UniProtKB-KW"/>
</dbReference>
<dbReference type="InterPro" id="IPR011762">
    <property type="entry name" value="COA_CT_N"/>
</dbReference>
<dbReference type="PANTHER" id="PTHR43842:SF2">
    <property type="entry name" value="PROPIONYL-COA CARBOXYLASE BETA CHAIN, MITOCHONDRIAL"/>
    <property type="match status" value="1"/>
</dbReference>
<evidence type="ECO:0000259" key="2">
    <source>
        <dbReference type="PROSITE" id="PS50989"/>
    </source>
</evidence>
<dbReference type="PANTHER" id="PTHR43842">
    <property type="entry name" value="PROPIONYL-COA CARBOXYLASE BETA CHAIN"/>
    <property type="match status" value="1"/>
</dbReference>
<dbReference type="PROSITE" id="PS50989">
    <property type="entry name" value="COA_CT_CTER"/>
    <property type="match status" value="1"/>
</dbReference>
<dbReference type="EMBL" id="FQZU01000014">
    <property type="protein sequence ID" value="SHJ92031.1"/>
    <property type="molecule type" value="Genomic_DNA"/>
</dbReference>
<dbReference type="Gene3D" id="3.90.226.10">
    <property type="entry name" value="2-enoyl-CoA Hydratase, Chain A, domain 1"/>
    <property type="match status" value="2"/>
</dbReference>
<evidence type="ECO:0000259" key="1">
    <source>
        <dbReference type="PROSITE" id="PS50980"/>
    </source>
</evidence>
<dbReference type="InterPro" id="IPR011763">
    <property type="entry name" value="COA_CT_C"/>
</dbReference>
<dbReference type="Pfam" id="PF01039">
    <property type="entry name" value="Carboxyl_trans"/>
    <property type="match status" value="1"/>
</dbReference>
<sequence length="516" mass="57318">MGKWMDGFMDRLAAVHEQNLEGGGQDRIDLQHSLGKLTARERIDLLVDKGSFMEMGALVRDFREASGKISKPTPADGVVMGGAEIAGRQIMVYSLDFTVLCGALGDQGAWKIAELVDMAGKEQVPIIGMFDGAGSRMSLKNGAIGLYGYAKLIRNYCLYSGVIPRISLVLGPCTGPMAQIPVLSDFTIMNENTGFMWLGGERKSEDAGNADFHMEESGQVDLLAGSDEEAMELTRRLLEFMPQNCWEKPLAIASDDDPDRREEELLTIMPDNPKFTYDMHEVIELIVDNGEFFEIKEDFAPNLIAGFARFDGMPVGIVASNPDELSGIMEPDSSDKYDRFMMFLDTFNIPLINISDTTAYPPGDKWERRGVIRHGAKNLHGYANVTTAKITIVLRRSYGGSNITMGCSKMGPDFIFAWPTAEFAPTGPESIVLAVFHKQLAKAKEDGNYDEVYDFLLSTLREQFSVMTFGKAYTHYYTVNEVIDPRDTRKRIVKALKASANKRELTPKKRRAVKPA</sequence>
<keyword evidence="3" id="KW-0808">Transferase</keyword>
<gene>
    <name evidence="3" type="ORF">SAMN02745216_02550</name>
</gene>
<dbReference type="RefSeq" id="WP_083610994.1">
    <property type="nucleotide sequence ID" value="NZ_FQZU01000014.1"/>
</dbReference>